<gene>
    <name evidence="1" type="ORF">APD94_14875</name>
</gene>
<dbReference type="Proteomes" id="UP000355989">
    <property type="component" value="Unassembled WGS sequence"/>
</dbReference>
<proteinExistence type="predicted"/>
<dbReference type="RefSeq" id="WP_003723960.1">
    <property type="nucleotide sequence ID" value="NZ_FFEJ01000004.1"/>
</dbReference>
<evidence type="ECO:0000313" key="1">
    <source>
        <dbReference type="EMBL" id="EAE1097249.1"/>
    </source>
</evidence>
<comment type="caution">
    <text evidence="1">The sequence shown here is derived from an EMBL/GenBank/DDBJ whole genome shotgun (WGS) entry which is preliminary data.</text>
</comment>
<accession>A0A823F2C5</accession>
<reference evidence="1 2" key="1">
    <citation type="submission" date="2018-06" db="EMBL/GenBank/DDBJ databases">
        <authorList>
            <consortium name="GenomeTrakr: Next Generation Sequencing Network for Food Pathogen Tracability"/>
        </authorList>
    </citation>
    <scope>NUCLEOTIDE SEQUENCE [LARGE SCALE GENOMIC DNA]</scope>
    <source>
        <strain evidence="1 2">FLAG-78586</strain>
    </source>
</reference>
<dbReference type="Pfam" id="PF07852">
    <property type="entry name" value="DUF1642"/>
    <property type="match status" value="1"/>
</dbReference>
<dbReference type="AlphaFoldDB" id="A0A823F2C5"/>
<name>A0A823F2C5_LISMN</name>
<sequence>MNFKVGDKVQFIENNELIIGTIKRVNNDVGLVDLKVSDLSWFFRKLEDVVKVKEPELIAVPRFAADWINHCKQREYDLSCLLDYEDSDMSAEMNDWLSSEDSNQELLVRAWLGGYEVEKEPLYWVRLPFASRSTDFEKETTYTYIIVNITTDEMQPSISNRNYGSWKAELTEAQIKGMPGGDLYWQFAVLVRDLEGEDNE</sequence>
<protein>
    <submittedName>
        <fullName evidence="1">DUF1642 domain-containing protein</fullName>
    </submittedName>
</protein>
<evidence type="ECO:0000313" key="2">
    <source>
        <dbReference type="Proteomes" id="UP000355989"/>
    </source>
</evidence>
<dbReference type="InterPro" id="IPR012865">
    <property type="entry name" value="DUF1642"/>
</dbReference>
<dbReference type="EMBL" id="AAAQOE010000009">
    <property type="protein sequence ID" value="EAE1097249.1"/>
    <property type="molecule type" value="Genomic_DNA"/>
</dbReference>
<organism evidence="1 2">
    <name type="scientific">Listeria monocytogenes</name>
    <dbReference type="NCBI Taxonomy" id="1639"/>
    <lineage>
        <taxon>Bacteria</taxon>
        <taxon>Bacillati</taxon>
        <taxon>Bacillota</taxon>
        <taxon>Bacilli</taxon>
        <taxon>Bacillales</taxon>
        <taxon>Listeriaceae</taxon>
        <taxon>Listeria</taxon>
    </lineage>
</organism>